<evidence type="ECO:0000313" key="1">
    <source>
        <dbReference type="EMBL" id="KAJ1951579.1"/>
    </source>
</evidence>
<organism evidence="1 2">
    <name type="scientific">Linderina macrospora</name>
    <dbReference type="NCBI Taxonomy" id="4868"/>
    <lineage>
        <taxon>Eukaryota</taxon>
        <taxon>Fungi</taxon>
        <taxon>Fungi incertae sedis</taxon>
        <taxon>Zoopagomycota</taxon>
        <taxon>Kickxellomycotina</taxon>
        <taxon>Kickxellomycetes</taxon>
        <taxon>Kickxellales</taxon>
        <taxon>Kickxellaceae</taxon>
        <taxon>Linderina</taxon>
    </lineage>
</organism>
<sequence>MVVDEWLQLQRVVIRGTDLFVAVGGEIRWINLQACKDAYVGFESKHLGVKNSIDGEKLDSKATSQLEAVQHVPWYRVLGEALGFEIRRLVCNKSGKLLAAVGQREVAVVTLPSRDSPVRTDAKRAFSVSRGDKSSGVLDAVCVNCASKAVSALVTAGRRGRQAGEGVVAARARVADVLWHPMSSSDSHLVVLLSSGVVKVFDVLADVSMPEQTISLGSAAAGNSGYSDSQAVSLCMGSGASGWVRLTLFVLMNTGELYSLCPVLPRTCTLERPWLEQLLDIAEMDICELQPEEYESRGVVMTPVGLMSSRDAKEWLVNVLDLEPGKALMRATLSEEWLRPPVAQGPYLYQPDPTPVEDLTYDSDSDSSSSDVDFSAEDASDMVYLDTGDVGIVAISYRNAHVHVFADLEPVMGRWRQPMRGTAPAPPALTTLANVDLTMAPLAPAGEVSDSDSIIEEPRPSGAVSLVADPLCSSSLLAMHAQGAHRIDTRKWAALLVASMSADSEQEKNQALKRLLTLLSCARDEEGKKLLQRGVQCVVQTNSSASLPSLPVVGGVVLGDSYLAHSILFLVAPCKLVGATILLPEQNSGDEESDDSDYDADEEDDVEKSRKVLEMGGENVKYVTRLPLPVYTAPNESDLKPSVPRLVMSEEDDGQTVNEKKLDYLGTIVGQLRAQLAKVAHEHQKMELRVDLQTQEHERQCEKLREISKGFASHFKQLGKAQERLSEMQVNKKKTAMRLDQLLRLLVAHYQPVLTQSEQALARDITSVQGALANPGGMAEQIDELQERLGRLMNRENVDEQQTAGRLSQATVLTLETRQSRQRDALKKGVEQVKALSQRVALVNDAN</sequence>
<comment type="caution">
    <text evidence="1">The sequence shown here is derived from an EMBL/GenBank/DDBJ whole genome shotgun (WGS) entry which is preliminary data.</text>
</comment>
<reference evidence="1" key="1">
    <citation type="submission" date="2022-07" db="EMBL/GenBank/DDBJ databases">
        <title>Phylogenomic reconstructions and comparative analyses of Kickxellomycotina fungi.</title>
        <authorList>
            <person name="Reynolds N.K."/>
            <person name="Stajich J.E."/>
            <person name="Barry K."/>
            <person name="Grigoriev I.V."/>
            <person name="Crous P."/>
            <person name="Smith M.E."/>
        </authorList>
    </citation>
    <scope>NUCLEOTIDE SEQUENCE</scope>
    <source>
        <strain evidence="1">NRRL 5244</strain>
    </source>
</reference>
<evidence type="ECO:0000313" key="2">
    <source>
        <dbReference type="Proteomes" id="UP001150603"/>
    </source>
</evidence>
<keyword evidence="2" id="KW-1185">Reference proteome</keyword>
<accession>A0ACC1JHV0</accession>
<name>A0ACC1JHV0_9FUNG</name>
<proteinExistence type="predicted"/>
<protein>
    <submittedName>
        <fullName evidence="1">Uncharacterized protein</fullName>
    </submittedName>
</protein>
<gene>
    <name evidence="1" type="ORF">FBU59_000054</name>
</gene>
<dbReference type="Proteomes" id="UP001150603">
    <property type="component" value="Unassembled WGS sequence"/>
</dbReference>
<dbReference type="EMBL" id="JANBPW010000004">
    <property type="protein sequence ID" value="KAJ1951579.1"/>
    <property type="molecule type" value="Genomic_DNA"/>
</dbReference>